<feature type="region of interest" description="Disordered" evidence="3">
    <location>
        <begin position="102"/>
        <end position="123"/>
    </location>
</feature>
<dbReference type="InterPro" id="IPR001789">
    <property type="entry name" value="Sig_transdc_resp-reg_receiver"/>
</dbReference>
<dbReference type="SUPFAM" id="SSF55073">
    <property type="entry name" value="Nucleotide cyclase"/>
    <property type="match status" value="1"/>
</dbReference>
<evidence type="ECO:0000256" key="2">
    <source>
        <dbReference type="SAM" id="Coils"/>
    </source>
</evidence>
<sequence length="795" mass="85818">MKAPERKVARVLVVDCDAGARARIEQMLGDECEFVSASDQEAAFELAAEFLPDLVLLNASSFAAFARDAVEHGDAAEVETPDAESVATESVDAVRSLASEAEPADVVADASESGSGDRATAAADGAFAETTEAHAAIEPLGDLPIAPELRGIRASAADRLAAPEGSDDALALDDTSANGSGAEPENDAASVVDAPHSAADDVALSDAEGAAPGFRSHLPAKRPVLAPGLAICRALRSGRVRSGCRIILISDRTSKQDRFGGYQAGADDYLPSPVERDELLSKIRMHQRLQSIEVARDDLERMNCELAAANASLLFAREEALRVNAELQRTNARLAEEVSLRRTAENQLRHDAFHDVLTDLPNRALIIQEVQRSIARLQRTEDYVFAVAFIDLDDFKVVNDSLGHRAGDDLLIEIARRLRAELRATDVVGEGDMGTAARIGGDEFVVLMDGLSCAEDALLIAERILESVARPVDLGEQTVTPSLSMGLALGTPEYTSADELLRDADTALYRAKESGKRRVAIFDSEMRNQAVKRLALEVELRRAIEADRIDVHYQPIFDMASQRIRGFEALARWDHPMRGTVRPSEFIGLAEESGLMHALGKLILRKACRDTRRWRTDFPGRENLWVNVNVSGLQLEDGTFAKLVDEALTESGLDRSALNLELTESVLMRGRAAASGAIAALAELGTNIQLDDFGTGFSSLSSLSDLPISALKLDHEFISAGGRCEADRVTVRSVLEMAHVRGLKVVAEGVETAEQMKWLRDLGCDFVQGYFLSPPLSAKDVDILLGGGTPKRRVA</sequence>
<evidence type="ECO:0000313" key="8">
    <source>
        <dbReference type="Proteomes" id="UP000319342"/>
    </source>
</evidence>
<reference evidence="7 8" key="1">
    <citation type="submission" date="2019-02" db="EMBL/GenBank/DDBJ databases">
        <title>Deep-cultivation of Planctomycetes and their phenomic and genomic characterization uncovers novel biology.</title>
        <authorList>
            <person name="Wiegand S."/>
            <person name="Jogler M."/>
            <person name="Boedeker C."/>
            <person name="Pinto D."/>
            <person name="Vollmers J."/>
            <person name="Rivas-Marin E."/>
            <person name="Kohn T."/>
            <person name="Peeters S.H."/>
            <person name="Heuer A."/>
            <person name="Rast P."/>
            <person name="Oberbeckmann S."/>
            <person name="Bunk B."/>
            <person name="Jeske O."/>
            <person name="Meyerdierks A."/>
            <person name="Storesund J.E."/>
            <person name="Kallscheuer N."/>
            <person name="Luecker S."/>
            <person name="Lage O.M."/>
            <person name="Pohl T."/>
            <person name="Merkel B.J."/>
            <person name="Hornburger P."/>
            <person name="Mueller R.-W."/>
            <person name="Bruemmer F."/>
            <person name="Labrenz M."/>
            <person name="Spormann A.M."/>
            <person name="Op den Camp H."/>
            <person name="Overmann J."/>
            <person name="Amann R."/>
            <person name="Jetten M.S.M."/>
            <person name="Mascher T."/>
            <person name="Medema M.H."/>
            <person name="Devos D.P."/>
            <person name="Kaster A.-K."/>
            <person name="Ovreas L."/>
            <person name="Rohde M."/>
            <person name="Galperin M.Y."/>
            <person name="Jogler C."/>
        </authorList>
    </citation>
    <scope>NUCLEOTIDE SEQUENCE [LARGE SCALE GENOMIC DNA]</scope>
    <source>
        <strain evidence="7 8">Pla163</strain>
    </source>
</reference>
<comment type="caution">
    <text evidence="1">Lacks conserved residue(s) required for the propagation of feature annotation.</text>
</comment>
<dbReference type="RefSeq" id="WP_145186503.1">
    <property type="nucleotide sequence ID" value="NZ_CP036290.1"/>
</dbReference>
<dbReference type="InterPro" id="IPR052155">
    <property type="entry name" value="Biofilm_reg_signaling"/>
</dbReference>
<dbReference type="Pfam" id="PF00990">
    <property type="entry name" value="GGDEF"/>
    <property type="match status" value="1"/>
</dbReference>
<dbReference type="PROSITE" id="PS50883">
    <property type="entry name" value="EAL"/>
    <property type="match status" value="1"/>
</dbReference>
<dbReference type="Gene3D" id="3.30.70.270">
    <property type="match status" value="1"/>
</dbReference>
<evidence type="ECO:0000313" key="7">
    <source>
        <dbReference type="EMBL" id="QDU84625.1"/>
    </source>
</evidence>
<dbReference type="PROSITE" id="PS50110">
    <property type="entry name" value="RESPONSE_REGULATORY"/>
    <property type="match status" value="1"/>
</dbReference>
<dbReference type="Gene3D" id="3.40.50.2300">
    <property type="match status" value="2"/>
</dbReference>
<dbReference type="CDD" id="cd01948">
    <property type="entry name" value="EAL"/>
    <property type="match status" value="1"/>
</dbReference>
<dbReference type="OrthoDB" id="9762141at2"/>
<dbReference type="InterPro" id="IPR035919">
    <property type="entry name" value="EAL_sf"/>
</dbReference>
<keyword evidence="7" id="KW-0378">Hydrolase</keyword>
<feature type="region of interest" description="Disordered" evidence="3">
    <location>
        <begin position="164"/>
        <end position="188"/>
    </location>
</feature>
<dbReference type="InterPro" id="IPR029787">
    <property type="entry name" value="Nucleotide_cyclase"/>
</dbReference>
<feature type="domain" description="EAL" evidence="5">
    <location>
        <begin position="533"/>
        <end position="789"/>
    </location>
</feature>
<evidence type="ECO:0000256" key="1">
    <source>
        <dbReference type="PROSITE-ProRule" id="PRU00169"/>
    </source>
</evidence>
<keyword evidence="2" id="KW-0175">Coiled coil</keyword>
<feature type="domain" description="GGDEF" evidence="6">
    <location>
        <begin position="383"/>
        <end position="524"/>
    </location>
</feature>
<dbReference type="Pfam" id="PF00563">
    <property type="entry name" value="EAL"/>
    <property type="match status" value="1"/>
</dbReference>
<dbReference type="CDD" id="cd01949">
    <property type="entry name" value="GGDEF"/>
    <property type="match status" value="1"/>
</dbReference>
<dbReference type="PANTHER" id="PTHR44757">
    <property type="entry name" value="DIGUANYLATE CYCLASE DGCP"/>
    <property type="match status" value="1"/>
</dbReference>
<evidence type="ECO:0000259" key="5">
    <source>
        <dbReference type="PROSITE" id="PS50883"/>
    </source>
</evidence>
<evidence type="ECO:0000256" key="3">
    <source>
        <dbReference type="SAM" id="MobiDB-lite"/>
    </source>
</evidence>
<proteinExistence type="predicted"/>
<evidence type="ECO:0000259" key="4">
    <source>
        <dbReference type="PROSITE" id="PS50110"/>
    </source>
</evidence>
<protein>
    <submittedName>
        <fullName evidence="7">Cyclic di-GMP phosphodiesterase Gmr</fullName>
        <ecNumber evidence="7">3.1.4.52</ecNumber>
    </submittedName>
</protein>
<dbReference type="SUPFAM" id="SSF52172">
    <property type="entry name" value="CheY-like"/>
    <property type="match status" value="2"/>
</dbReference>
<dbReference type="GO" id="GO:0000160">
    <property type="term" value="P:phosphorelay signal transduction system"/>
    <property type="evidence" value="ECO:0007669"/>
    <property type="project" value="InterPro"/>
</dbReference>
<dbReference type="Gene3D" id="3.20.20.450">
    <property type="entry name" value="EAL domain"/>
    <property type="match status" value="1"/>
</dbReference>
<keyword evidence="8" id="KW-1185">Reference proteome</keyword>
<evidence type="ECO:0000259" key="6">
    <source>
        <dbReference type="PROSITE" id="PS50887"/>
    </source>
</evidence>
<dbReference type="InterPro" id="IPR000160">
    <property type="entry name" value="GGDEF_dom"/>
</dbReference>
<dbReference type="AlphaFoldDB" id="A0A518CZK1"/>
<dbReference type="SMART" id="SM00052">
    <property type="entry name" value="EAL"/>
    <property type="match status" value="1"/>
</dbReference>
<dbReference type="EMBL" id="CP036290">
    <property type="protein sequence ID" value="QDU84625.1"/>
    <property type="molecule type" value="Genomic_DNA"/>
</dbReference>
<dbReference type="EC" id="3.1.4.52" evidence="7"/>
<name>A0A518CZK1_9BACT</name>
<dbReference type="PROSITE" id="PS50887">
    <property type="entry name" value="GGDEF"/>
    <property type="match status" value="1"/>
</dbReference>
<feature type="coiled-coil region" evidence="2">
    <location>
        <begin position="292"/>
        <end position="337"/>
    </location>
</feature>
<dbReference type="GO" id="GO:0071111">
    <property type="term" value="F:cyclic-guanylate-specific phosphodiesterase activity"/>
    <property type="evidence" value="ECO:0007669"/>
    <property type="project" value="UniProtKB-EC"/>
</dbReference>
<dbReference type="Proteomes" id="UP000319342">
    <property type="component" value="Chromosome"/>
</dbReference>
<gene>
    <name evidence="7" type="primary">gmr</name>
    <name evidence="7" type="ORF">Pla163_17360</name>
</gene>
<accession>A0A518CZK1</accession>
<dbReference type="InterPro" id="IPR011006">
    <property type="entry name" value="CheY-like_superfamily"/>
</dbReference>
<dbReference type="InterPro" id="IPR043128">
    <property type="entry name" value="Rev_trsase/Diguanyl_cyclase"/>
</dbReference>
<dbReference type="SUPFAM" id="SSF141868">
    <property type="entry name" value="EAL domain-like"/>
    <property type="match status" value="1"/>
</dbReference>
<dbReference type="SMART" id="SM00267">
    <property type="entry name" value="GGDEF"/>
    <property type="match status" value="1"/>
</dbReference>
<feature type="domain" description="Response regulatory" evidence="4">
    <location>
        <begin position="10"/>
        <end position="287"/>
    </location>
</feature>
<dbReference type="NCBIfam" id="TIGR00254">
    <property type="entry name" value="GGDEF"/>
    <property type="match status" value="1"/>
</dbReference>
<dbReference type="InterPro" id="IPR001633">
    <property type="entry name" value="EAL_dom"/>
</dbReference>
<organism evidence="7 8">
    <name type="scientific">Rohdeia mirabilis</name>
    <dbReference type="NCBI Taxonomy" id="2528008"/>
    <lineage>
        <taxon>Bacteria</taxon>
        <taxon>Pseudomonadati</taxon>
        <taxon>Planctomycetota</taxon>
        <taxon>Planctomycetia</taxon>
        <taxon>Planctomycetia incertae sedis</taxon>
        <taxon>Rohdeia</taxon>
    </lineage>
</organism>
<dbReference type="PANTHER" id="PTHR44757:SF2">
    <property type="entry name" value="BIOFILM ARCHITECTURE MAINTENANCE PROTEIN MBAA"/>
    <property type="match status" value="1"/>
</dbReference>